<evidence type="ECO:0000313" key="5">
    <source>
        <dbReference type="EMBL" id="CAH0539055.1"/>
    </source>
</evidence>
<dbReference type="Pfam" id="PF06804">
    <property type="entry name" value="Lipoprotein_18"/>
    <property type="match status" value="1"/>
</dbReference>
<reference evidence="5" key="1">
    <citation type="submission" date="2021-11" db="EMBL/GenBank/DDBJ databases">
        <authorList>
            <person name="Rodrigo-Torres L."/>
            <person name="Arahal R. D."/>
            <person name="Lucena T."/>
        </authorList>
    </citation>
    <scope>NUCLEOTIDE SEQUENCE</scope>
    <source>
        <strain evidence="5">CECT 7928</strain>
    </source>
</reference>
<dbReference type="EMBL" id="CAKLDM010000002">
    <property type="protein sequence ID" value="CAH0539055.1"/>
    <property type="molecule type" value="Genomic_DNA"/>
</dbReference>
<evidence type="ECO:0000256" key="1">
    <source>
        <dbReference type="ARBA" id="ARBA00022729"/>
    </source>
</evidence>
<dbReference type="PROSITE" id="PS51257">
    <property type="entry name" value="PROKAR_LIPOPROTEIN"/>
    <property type="match status" value="1"/>
</dbReference>
<dbReference type="RefSeq" id="WP_237361187.1">
    <property type="nucleotide sequence ID" value="NZ_CAKLDM010000002.1"/>
</dbReference>
<evidence type="ECO:0000256" key="3">
    <source>
        <dbReference type="ARBA" id="ARBA00023237"/>
    </source>
</evidence>
<evidence type="ECO:0000256" key="4">
    <source>
        <dbReference type="HAMAP-Rule" id="MF_00924"/>
    </source>
</evidence>
<dbReference type="Proteomes" id="UP000838748">
    <property type="component" value="Unassembled WGS sequence"/>
</dbReference>
<dbReference type="Gene3D" id="3.30.310.170">
    <property type="entry name" value="Outer membrane protein assembly factor BamC"/>
    <property type="match status" value="1"/>
</dbReference>
<comment type="similarity">
    <text evidence="4">Belongs to the BamC family.</text>
</comment>
<keyword evidence="3 4" id="KW-0998">Cell outer membrane</keyword>
<dbReference type="InterPro" id="IPR014524">
    <property type="entry name" value="BamC"/>
</dbReference>
<comment type="function">
    <text evidence="4">Part of the outer membrane protein assembly complex, which is involved in assembly and insertion of beta-barrel proteins into the outer membrane.</text>
</comment>
<dbReference type="InterPro" id="IPR010653">
    <property type="entry name" value="NlpB/DapX"/>
</dbReference>
<keyword evidence="2 4" id="KW-0472">Membrane</keyword>
<accession>A0ABN8E3R1</accession>
<dbReference type="InterPro" id="IPR042268">
    <property type="entry name" value="BamC_C"/>
</dbReference>
<name>A0ABN8E3R1_9VIBR</name>
<protein>
    <recommendedName>
        <fullName evidence="4">Outer membrane protein assembly factor BamC</fullName>
    </recommendedName>
</protein>
<keyword evidence="4" id="KW-0564">Palmitate</keyword>
<dbReference type="HAMAP" id="MF_00924">
    <property type="entry name" value="OM_assembly_BamC"/>
    <property type="match status" value="1"/>
</dbReference>
<dbReference type="NCBIfam" id="NF008674">
    <property type="entry name" value="PRK11679.1"/>
    <property type="match status" value="1"/>
</dbReference>
<organism evidence="5 6">
    <name type="scientific">Vibrio marisflavi CECT 7928</name>
    <dbReference type="NCBI Taxonomy" id="634439"/>
    <lineage>
        <taxon>Bacteria</taxon>
        <taxon>Pseudomonadati</taxon>
        <taxon>Pseudomonadota</taxon>
        <taxon>Gammaproteobacteria</taxon>
        <taxon>Vibrionales</taxon>
        <taxon>Vibrionaceae</taxon>
        <taxon>Vibrio</taxon>
    </lineage>
</organism>
<comment type="subcellular location">
    <subcellularLocation>
        <location evidence="4">Cell outer membrane</location>
        <topology evidence="4">Lipid-anchor</topology>
    </subcellularLocation>
</comment>
<comment type="subunit">
    <text evidence="4">Part of the Bam complex.</text>
</comment>
<keyword evidence="6" id="KW-1185">Reference proteome</keyword>
<dbReference type="Gene3D" id="3.30.530.50">
    <property type="match status" value="1"/>
</dbReference>
<evidence type="ECO:0000313" key="6">
    <source>
        <dbReference type="Proteomes" id="UP000838748"/>
    </source>
</evidence>
<comment type="caution">
    <text evidence="5">The sequence shown here is derived from an EMBL/GenBank/DDBJ whole genome shotgun (WGS) entry which is preliminary data.</text>
</comment>
<keyword evidence="1 4" id="KW-0732">Signal</keyword>
<proteinExistence type="inferred from homology"/>
<evidence type="ECO:0000256" key="2">
    <source>
        <dbReference type="ARBA" id="ARBA00023136"/>
    </source>
</evidence>
<dbReference type="PIRSF" id="PIRSF026343">
    <property type="entry name" value="NlpB"/>
    <property type="match status" value="1"/>
</dbReference>
<sequence>MKFTHQLVVGSLAVLMLAGCSDSPAQRREARGDFDYLSTAPMQQWKDPTNVQPQFYTKYQIPKGDYKGAIGKQVDIRPPQEVLDLISGTQVEQKNGDAVLWFYNPAQLPKVWQTTKNVLQSRKVATTVNTDTEIKTDWVTWNSKDEDGPISAKYDIKELKNAERSGIQVTLTDWKEGSKESAPSGLEKSRYAALMMNLITNQYAEDVRAEDAKKAQELIKQIPITMGTDRSGLPVIIARIQYNLVWSRLPSILSTMGFTVQERNQSQGTIKAEYKVPGSAYWTRVGEKPIDLKSGNKYTFLLGDLVNRTSINLTNSAGKPVSEDVLKALVPMLKDASEQHQVNNK</sequence>
<keyword evidence="4" id="KW-0449">Lipoprotein</keyword>
<gene>
    <name evidence="4 5" type="primary">bamC</name>
    <name evidence="5" type="ORF">VMF7928_01861</name>
</gene>